<dbReference type="InterPro" id="IPR050561">
    <property type="entry name" value="PTP"/>
</dbReference>
<evidence type="ECO:0000259" key="6">
    <source>
        <dbReference type="PROSITE" id="PS50054"/>
    </source>
</evidence>
<comment type="similarity">
    <text evidence="1">Belongs to the protein-tyrosine phosphatase family. Non-receptor class CDC14 subfamily.</text>
</comment>
<accession>A0A6I8T733</accession>
<feature type="compositionally biased region" description="Low complexity" evidence="5">
    <location>
        <begin position="392"/>
        <end position="418"/>
    </location>
</feature>
<dbReference type="PROSITE" id="PS50056">
    <property type="entry name" value="TYR_PHOSPHATASE_2"/>
    <property type="match status" value="1"/>
</dbReference>
<reference evidence="8" key="2">
    <citation type="submission" date="2020-05" db="UniProtKB">
        <authorList>
            <consortium name="EnsemblMetazoa"/>
        </authorList>
    </citation>
    <scope>IDENTIFICATION</scope>
    <source>
        <strain evidence="8">LVP_AGWG</strain>
    </source>
</reference>
<dbReference type="SMART" id="SM00404">
    <property type="entry name" value="PTPc_motif"/>
    <property type="match status" value="1"/>
</dbReference>
<feature type="compositionally biased region" description="Acidic residues" evidence="5">
    <location>
        <begin position="375"/>
        <end position="384"/>
    </location>
</feature>
<feature type="region of interest" description="Disordered" evidence="5">
    <location>
        <begin position="455"/>
        <end position="484"/>
    </location>
</feature>
<evidence type="ECO:0000259" key="7">
    <source>
        <dbReference type="PROSITE" id="PS50056"/>
    </source>
</evidence>
<dbReference type="CDD" id="cd14499">
    <property type="entry name" value="CDC14_C"/>
    <property type="match status" value="1"/>
</dbReference>
<dbReference type="OrthoDB" id="266663at2759"/>
<evidence type="ECO:0000313" key="9">
    <source>
        <dbReference type="Proteomes" id="UP000008820"/>
    </source>
</evidence>
<feature type="compositionally biased region" description="Basic and acidic residues" evidence="5">
    <location>
        <begin position="1040"/>
        <end position="1052"/>
    </location>
</feature>
<dbReference type="PROSITE" id="PS50054">
    <property type="entry name" value="TYR_PHOSPHATASE_DUAL"/>
    <property type="match status" value="1"/>
</dbReference>
<gene>
    <name evidence="8" type="primary">5564728</name>
</gene>
<evidence type="ECO:0000256" key="5">
    <source>
        <dbReference type="SAM" id="MobiDB-lite"/>
    </source>
</evidence>
<protein>
    <recommendedName>
        <fullName evidence="2">protein-tyrosine-phosphatase</fullName>
        <ecNumber evidence="2">3.1.3.48</ecNumber>
    </recommendedName>
</protein>
<dbReference type="EC" id="3.1.3.48" evidence="2"/>
<evidence type="ECO:0000256" key="1">
    <source>
        <dbReference type="ARBA" id="ARBA00007315"/>
    </source>
</evidence>
<dbReference type="Proteomes" id="UP000008820">
    <property type="component" value="Chromosome 1"/>
</dbReference>
<dbReference type="SUPFAM" id="SSF52799">
    <property type="entry name" value="(Phosphotyrosine protein) phosphatases II"/>
    <property type="match status" value="2"/>
</dbReference>
<dbReference type="CDD" id="cd17657">
    <property type="entry name" value="CDC14_N"/>
    <property type="match status" value="1"/>
</dbReference>
<feature type="region of interest" description="Disordered" evidence="5">
    <location>
        <begin position="1017"/>
        <end position="1139"/>
    </location>
</feature>
<name>A0A6I8T733_AEDAE</name>
<sequence>MMFGQRSEKMDLNNENIQSASEIIENRLYFVAFKKDFKPRGTSNTHYFSIDDELVYENFYNDFGPLNICMLYRYCRLLNEKLRSSQHAKKKIVHYTTVDASKRLNAAYLMGAYSVIYLKRTPDEALKPLTSGCNVLTYTKFCDASYVYSGYRISLYDCIHAVAKALDAGFFRFDDFDAQQYEYYERVENGDFNWIVPDKFLAFCGPHSKSRLDNGYPIHAPETYFEYFRKYNVTTIIRLNVKIYDAARFTSAGFTHHDLFFVDGSTPNDAILKKFLTICEQADGAIAVHCKAGLGRTGTLIGAYLIKHYNFNALEAIAWLRLCRPGSVIGHQQQWMLSKEAYLMNEGVAYRKRHSISKPPKHEYGIYSIKQYDDDNGDGVGEEVEGGKDSSVRTFLSTSSSESSSSTSSSATSSTTTTPVANKVPIATIAGSCNNNRVQMLLKERVRGISHKVDTMRLNDEEEQQQQQQRQRQSNNLNNNFDGGTGTGLIVDVVDGVGSTKPSPAPALTTDVKCATIPVTRRSKMVRTSRLITLEQSQQTQGDKLNQIKAMRRRPSRSANVITQCHDETIANNRFNLNHVHHYHHHHHHHHHHTRAKSQPFRNTTAAINPNNTTTATATNIMNNNNINSSSDRIAAAAASGGAPTATVQANNLLNQIASSTTNNHNQRVNATTATAAEATATSPKPTAAAPQASSTEVEEAPVSRVTTGTGSCSTTVNSRQHLTESPAAEGNRAGKQLTTSTITTTTTTTNTSSNATVTSATTADPGRCNATGVLLQCSTRTQNNRLYSKRSVSASQQIQQQKNRKNIQTTAEVIITSTTTSGITTLTTNSTTGTPNSTTAIVATSPTSGTAVVSAIPTSAAVIKLTVKDEVKPRASVRTVRNNSLDSYHHHYQYINIPNIITYKRGRSKIPASARLRSSLAESTVTSAKKDASADAEIQLILNKPMTRRMRNAGGGTAPPQLISTGKSAAVAAAVADELNGNGGLSTSLPLSGDDHRNNNGDINLELTSLAEAGGVPSASTAQGAGSVVKRNKRSRSSTKIEKEKNDEKGSKLLRKNGGAGAGGSSGIPVATKMIGGDSKGVASSVESITSAASTPTASLTRNTFSSSSLNRKAGVGSSRVAATESSSGSNSLKARKK</sequence>
<dbReference type="Pfam" id="PF22785">
    <property type="entry name" value="Tc-R-P"/>
    <property type="match status" value="1"/>
</dbReference>
<dbReference type="InterPro" id="IPR020422">
    <property type="entry name" value="TYR_PHOSPHATASE_DUAL_dom"/>
</dbReference>
<dbReference type="EnsemblMetazoa" id="AAEL004410-RD">
    <property type="protein sequence ID" value="AAEL004410-PD"/>
    <property type="gene ID" value="AAEL004410"/>
</dbReference>
<dbReference type="Gene3D" id="3.90.190.10">
    <property type="entry name" value="Protein tyrosine phosphatase superfamily"/>
    <property type="match status" value="2"/>
</dbReference>
<evidence type="ECO:0000256" key="4">
    <source>
        <dbReference type="ARBA" id="ARBA00022912"/>
    </source>
</evidence>
<organism evidence="8 9">
    <name type="scientific">Aedes aegypti</name>
    <name type="common">Yellowfever mosquito</name>
    <name type="synonym">Culex aegypti</name>
    <dbReference type="NCBI Taxonomy" id="7159"/>
    <lineage>
        <taxon>Eukaryota</taxon>
        <taxon>Metazoa</taxon>
        <taxon>Ecdysozoa</taxon>
        <taxon>Arthropoda</taxon>
        <taxon>Hexapoda</taxon>
        <taxon>Insecta</taxon>
        <taxon>Pterygota</taxon>
        <taxon>Neoptera</taxon>
        <taxon>Endopterygota</taxon>
        <taxon>Diptera</taxon>
        <taxon>Nematocera</taxon>
        <taxon>Culicoidea</taxon>
        <taxon>Culicidae</taxon>
        <taxon>Culicinae</taxon>
        <taxon>Aedini</taxon>
        <taxon>Aedes</taxon>
        <taxon>Stegomyia</taxon>
    </lineage>
</organism>
<keyword evidence="3" id="KW-0378">Hydrolase</keyword>
<feature type="compositionally biased region" description="Polar residues" evidence="5">
    <location>
        <begin position="1125"/>
        <end position="1139"/>
    </location>
</feature>
<dbReference type="InterPro" id="IPR003595">
    <property type="entry name" value="Tyr_Pase_cat"/>
</dbReference>
<dbReference type="GO" id="GO:0004725">
    <property type="term" value="F:protein tyrosine phosphatase activity"/>
    <property type="evidence" value="ECO:0007669"/>
    <property type="project" value="UniProtKB-EC"/>
</dbReference>
<dbReference type="InterPro" id="IPR000387">
    <property type="entry name" value="Tyr_Pase_dom"/>
</dbReference>
<feature type="region of interest" description="Disordered" evidence="5">
    <location>
        <begin position="375"/>
        <end position="418"/>
    </location>
</feature>
<keyword evidence="4" id="KW-0904">Protein phosphatase</keyword>
<feature type="compositionally biased region" description="Low complexity" evidence="5">
    <location>
        <begin position="603"/>
        <end position="624"/>
    </location>
</feature>
<dbReference type="InterPro" id="IPR044506">
    <property type="entry name" value="CDC14_C"/>
</dbReference>
<evidence type="ECO:0000256" key="2">
    <source>
        <dbReference type="ARBA" id="ARBA00013064"/>
    </source>
</evidence>
<feature type="compositionally biased region" description="Low complexity" evidence="5">
    <location>
        <begin position="703"/>
        <end position="717"/>
    </location>
</feature>
<feature type="region of interest" description="Disordered" evidence="5">
    <location>
        <begin position="583"/>
        <end position="624"/>
    </location>
</feature>
<feature type="compositionally biased region" description="Polar residues" evidence="5">
    <location>
        <begin position="1101"/>
        <end position="1112"/>
    </location>
</feature>
<proteinExistence type="inferred from homology"/>
<reference evidence="8 9" key="1">
    <citation type="submission" date="2017-06" db="EMBL/GenBank/DDBJ databases">
        <title>Aedes aegypti genome working group (AGWG) sequencing and assembly.</title>
        <authorList>
            <consortium name="Aedes aegypti Genome Working Group (AGWG)"/>
            <person name="Matthews B.J."/>
        </authorList>
    </citation>
    <scope>NUCLEOTIDE SEQUENCE [LARGE SCALE GENOMIC DNA]</scope>
    <source>
        <strain evidence="8 9">LVP_AGWG</strain>
    </source>
</reference>
<dbReference type="SMART" id="SM00195">
    <property type="entry name" value="DSPc"/>
    <property type="match status" value="1"/>
</dbReference>
<dbReference type="Pfam" id="PF14671">
    <property type="entry name" value="DSPn"/>
    <property type="match status" value="1"/>
</dbReference>
<feature type="region of interest" description="Disordered" evidence="5">
    <location>
        <begin position="673"/>
        <end position="761"/>
    </location>
</feature>
<dbReference type="AlphaFoldDB" id="A0A6I8T733"/>
<dbReference type="PANTHER" id="PTHR23339">
    <property type="entry name" value="TYROSINE SPECIFIC PROTEIN PHOSPHATASE AND DUAL SPECIFICITY PROTEIN PHOSPHATASE"/>
    <property type="match status" value="1"/>
</dbReference>
<keyword evidence="9" id="KW-1185">Reference proteome</keyword>
<dbReference type="PROSITE" id="PS00383">
    <property type="entry name" value="TYR_PHOSPHATASE_1"/>
    <property type="match status" value="1"/>
</dbReference>
<feature type="compositionally biased region" description="Low complexity" evidence="5">
    <location>
        <begin position="739"/>
        <end position="761"/>
    </location>
</feature>
<feature type="domain" description="Tyrosine-protein phosphatase" evidence="6">
    <location>
        <begin position="191"/>
        <end position="347"/>
    </location>
</feature>
<dbReference type="FunCoup" id="A0A6I8T733">
    <property type="interactions" value="38"/>
</dbReference>
<dbReference type="InterPro" id="IPR029021">
    <property type="entry name" value="Prot-tyrosine_phosphatase-like"/>
</dbReference>
<dbReference type="InParanoid" id="A0A6I8T733"/>
<feature type="domain" description="Tyrosine specific protein phosphatases" evidence="7">
    <location>
        <begin position="273"/>
        <end position="335"/>
    </location>
</feature>
<dbReference type="InterPro" id="IPR016130">
    <property type="entry name" value="Tyr_Pase_AS"/>
</dbReference>
<feature type="compositionally biased region" description="Basic residues" evidence="5">
    <location>
        <begin position="583"/>
        <end position="596"/>
    </location>
</feature>
<evidence type="ECO:0000313" key="8">
    <source>
        <dbReference type="EnsemblMetazoa" id="AAEL004410-PD"/>
    </source>
</evidence>
<evidence type="ECO:0000256" key="3">
    <source>
        <dbReference type="ARBA" id="ARBA00022801"/>
    </source>
</evidence>
<dbReference type="FunFam" id="3.90.190.10:FF:000006">
    <property type="entry name" value="Dual specificity protein phosphatase CDC14B"/>
    <property type="match status" value="1"/>
</dbReference>
<dbReference type="InterPro" id="IPR029260">
    <property type="entry name" value="DSPn"/>
</dbReference>
<feature type="compositionally biased region" description="Low complexity" evidence="5">
    <location>
        <begin position="673"/>
        <end position="696"/>
    </location>
</feature>
<feature type="compositionally biased region" description="Low complexity" evidence="5">
    <location>
        <begin position="1091"/>
        <end position="1100"/>
    </location>
</feature>